<feature type="domain" description="DUF11" evidence="2">
    <location>
        <begin position="2876"/>
        <end position="3000"/>
    </location>
</feature>
<evidence type="ECO:0000259" key="2">
    <source>
        <dbReference type="Pfam" id="PF01345"/>
    </source>
</evidence>
<feature type="domain" description="DUF11" evidence="2">
    <location>
        <begin position="1134"/>
        <end position="1258"/>
    </location>
</feature>
<feature type="region of interest" description="Disordered" evidence="1">
    <location>
        <begin position="3653"/>
        <end position="3676"/>
    </location>
</feature>
<gene>
    <name evidence="3" type="ORF">NG743_05635</name>
</gene>
<feature type="domain" description="DUF11" evidence="2">
    <location>
        <begin position="1000"/>
        <end position="1124"/>
    </location>
</feature>
<feature type="region of interest" description="Disordered" evidence="1">
    <location>
        <begin position="2716"/>
        <end position="2738"/>
    </location>
</feature>
<accession>A0ABY5LZV0</accession>
<feature type="region of interest" description="Disordered" evidence="1">
    <location>
        <begin position="2048"/>
        <end position="2068"/>
    </location>
</feature>
<feature type="domain" description="DUF11" evidence="2">
    <location>
        <begin position="1670"/>
        <end position="1794"/>
    </location>
</feature>
<dbReference type="InterPro" id="IPR051172">
    <property type="entry name" value="Chlamydia_OmcB"/>
</dbReference>
<feature type="domain" description="DUF11" evidence="2">
    <location>
        <begin position="3144"/>
        <end position="3268"/>
    </location>
</feature>
<dbReference type="Proteomes" id="UP001057561">
    <property type="component" value="Chromosome"/>
</dbReference>
<feature type="domain" description="DUF11" evidence="2">
    <location>
        <begin position="2608"/>
        <end position="2732"/>
    </location>
</feature>
<feature type="domain" description="DUF11" evidence="2">
    <location>
        <begin position="4224"/>
        <end position="4352"/>
    </location>
</feature>
<feature type="region of interest" description="Disordered" evidence="1">
    <location>
        <begin position="1777"/>
        <end position="1800"/>
    </location>
</feature>
<feature type="region of interest" description="Disordered" evidence="1">
    <location>
        <begin position="1376"/>
        <end position="1396"/>
    </location>
</feature>
<feature type="region of interest" description="Disordered" evidence="1">
    <location>
        <begin position="2179"/>
        <end position="2202"/>
    </location>
</feature>
<feature type="domain" description="DUF11" evidence="2">
    <location>
        <begin position="1804"/>
        <end position="1928"/>
    </location>
</feature>
<feature type="domain" description="DUF11" evidence="2">
    <location>
        <begin position="2742"/>
        <end position="2866"/>
    </location>
</feature>
<feature type="domain" description="DUF11" evidence="2">
    <location>
        <begin position="866"/>
        <end position="990"/>
    </location>
</feature>
<feature type="region of interest" description="Disordered" evidence="1">
    <location>
        <begin position="2849"/>
        <end position="2872"/>
    </location>
</feature>
<dbReference type="PANTHER" id="PTHR34819">
    <property type="entry name" value="LARGE CYSTEINE-RICH PERIPLASMIC PROTEIN OMCB"/>
    <property type="match status" value="1"/>
</dbReference>
<sequence>MTNNRTVSTDKSNYSPGDIVVITARGFAVGSTITFAIEDDPNDPGDDGEADVYKPFSVTDGGSGDSDGIPDGQVLVAWRVPTDNNGTGSGTPDALNATLNLTATGPDGQAATTMFMDALQTDYRGWENIVSAGVEWANGGINQGQGLYLEGDYVPHAVYFKGLTVGTTYTFKISFNAYQATSNAGGYVAIGTYNQSVQPTLLFPASSGGPLVDTTPMTGTGTSGFFYTSDFNNNSMNDADVTSVGNVFIDSGTISSSDVEKRALVTFTATNSDATIYYGLRLALPGEVAPGTQGADGFTGLSLQSSVENGPIGPAIGGGGNVQLAPGAVTQGSISGYKWNDADGSTTLNGTESKLPGWEIQLYKDDGDGIFEPVTASSGTTADTLVGTRTTDASGNYMFSGATGTSVIRGTYFVREVLQLGWTATTPTTPTSPDNGLGYYTATINETTPIITTFNFGNRQQNADLKIIKDDAGITAIAGQAFNYTFTVTNLGTSDSSGWTITDTLPVGLSYTGLTGANALGAGIDVTYNAATRALTITTNNDLAVNGSVPLTINVTAAANLSGDAVLSNDATVLGQDPDPVPGNNTDNEETPVDRSADLKIIKDDAGITAIAGQAFNYTFTVTNLGTSDSSGWTITDTLPVGLSYTGLTGANALGAGIDVTYNAATRALTITTNNDLAAGSSKALTINVTAAANLSGDAVLSNDATVLGQDPDPVPGNNTDNEETPVDRSADLKIIKDDAGITAIAGQAFNYTFTVTNLGTSDSSGWTITDTLPVGLSYTGLTGANALGAGIDVTYNAATRALTITTNNDLAAGSSKALTINVTAAANLSGDAVLSNDATVLGQDPDPVPGNNTDNEETPVDRSADLKIIKDDAGIIAIAGQAFNYTFTVTNLGTSDSSGWTITDTLPVGLSYTGLTGANALGAGIDVTYNAATRALTITTNNDLAVNGSVPLTINVTAAANLSGDAVLSNDATVLGQDPDPVPGNNTDNEETPVDRSADLKIIKDDAGITAIAGQAFNYTFTVTNLGTSDSSGWTITDTLPVGLSYTGLTGANALGAGIDVTYNAATRVLTITTNNDLAVNGSVPLTINVTAAANLSGDAVLSNDATVLGQDPDPVPGNNTDNEETPVDRSADLKIIKDDAGITAIAGQAFNYTFTVTNLGTSDSSGWTITDTLPVGLSYTGLTGANALGAGIDVTYNAATRALTITTNNDLAVNGSVPLTINVTAAANLSGDAVLSNDATVLGQDPDPVPGNNTDNEETPVDRSADLKIIKDDAGITAIAGQAFNYTFTVTNLGTSDSSGWTITDTLPVGLSYTGLTGANALGAGIDVTYNAATRALTITTNNDLAAGSSKALTINVTAAANLSGDAVLSNDATVLGQDPDPVPGNNTDNEETPVDRSADLKIIKDDAGITAIAGQAFNYTFTVTNLGTSDSSGWTITDTLPVGLSYTGLTGANALGAGIDVTYNAATRALTITTNNDLAVNGSVPLTINVTAAANLSGDAVLSNDATVLGQDPDPVPGNNTDNEETPVDRSADLKIIKDDAGITAIAGQAFNYTFTVTNLGTSDSSGWTITDTLPVGLSYTGLTGANALGAGIDVTYNAATRALTITTNNDLAAGSSKALTINVTAAANLSGDAVLSNDATVLGQDPDPVPGNNTDNEETPVDRSADLKIIKDDAGITAIAGQAFNYTFTVTNLGTSDSSGWTITDTLPVGLSYTGLTGANALGAGIDVTYNAATRALTITTNNDLAVNGSVPLTINVTAAANLSGDAVLSNDATVLGQDPDPVPGNNTDNEETPVDRSADLKIIKDDAGITAIAGQAFNYTFTVTNLGTSDSSGWTITDTLPVGLSYTGLTGANALGAGIDVTYNAATRALTITTNNDLAVNGSVPLTINVTAAANLSGDAVLSNDATVLGQDPDPVPGNNTDNEETPVDRSADLKIIKDDAGITAIAGQAFNYTFTVTNLGTSDSSGWTITDTLPVGLSYTGLTGANALGAGIDVTYNAATRALTITTNNDLAAGSSKALTINVTAAANLSGDAVLSNDATVLGQDPDPVPGNNTDNEETPVDRSADLKIIKDDAGITAIAGQAFNYTFTVTNLGTSDSSGWTITDTLPVGLSYTGLTGANALGAGIDVTYNAATRALTITTNNDLAVNGSVPLTINVTAAANLSGDAVLSNDATVLGQDPDPVPGNNTDNEETPVDRSADLKIIKDDAGITAIAGQAFNYTFTVTNLGTSDSSGWTITDTLPVGLSYTGLTGANALGAGIDVTYNAATRALTITTNNDLAAGSSKALTINVTAAANLSGDAVLSNDATVLGQDPDPVPGNNTDNEETPVDRSADLKIIKDDAGITAIAGQAFNYTFTVTNLGTSDSSGWTITDTLPVGLSYTGLTGANALGAGIDVTYNAATRALTITTNNDLAAGSSKALTINVTAAANLSGDAVLSNDATVLGQDPDPVPGNNTDNEETPVDRSADLKIIKDDAGIIAIAGQAFNYTFTVTNLGTSDSSGWTITDTLPVGLSYTGLTGANALGAGIDVTYNAATRALTITTNNDLAVNGSVPLTINVTAAANLSGDAVLSNDATVLGQDPDPVPGNNTDNEETPVDRSADLKIIKDDAGITAIAGQAFNYTFTVTNLGTSDSSGWTITDTLPVGLSYTGLTGANALGAGIDVTYNAATRVLTITTNNDLAVNGSVPLTINVTAAANLSGDAVLSNDATVLGQDPDPVPGNNTDNEETPVDRSADLKIIKDDAGITAIAGQAFNYTFTVTNLGTSDSSGWTITDTLPVGLSYTGLTGANALGAGIDVTYNAATRALTITTNNDLAVNGSVPLTINVTAAANLSGDAVLSNDATVLGQDPDPVPGNNTDNEETPVDRSADLKIIKDDAGITAIAGQAFNYTFTVTNLGTSDSSGWTITDTLPVGLSYTGLTGANALGAGIDVTYNAATRALTITTNNDLAAGSSKALTINVTAAANLSGDAVLSNDATVLGQDPDPVPGNNTDNEETPVDRSADLKIIKDDAGITAIAGQAFNYTFTVTNLGTSDSSGWTITDTLPVGLSYTGLTGANALGAGIDVTYNAATRALTITTNNDLAVNGSVPLTINVTAAANLSGDAVLSNDATVLGQDPDPVPGNNTDNEETPVDRSADLKIIKDDAGITAIAGQAFNYTFTVTNLGTSDSSGWTITDTLPVGLSYTGLTGANALGAGIDVTYNAATRALTITTNNDLAAGSSKALTINVTAAANLSGDAVLSNDATVLGQDPDPVPGNNTDNEETPVDRSADLKIIKDDAGITAIAGQAFNYTFTVTNLGTSDSSGWTITDTLPVGLSYTGLTGANALGAGIDVTYNAATRALTITTNNDLAVNGSVPLTINVTAAANLSGDAVLSNDATVLGQDPDPVPGNNTDNEETPVDRSADLKIIKDDAGITAIAGQAFNYTFTVTNLGTSDSSGWTITDTLPVGLSYTGLTGANALGAGIDVTYNAATRALTITTNNDLAVNGSVPLTINVTAAANLSGDAVLSNDATVLGQDPDPVPGNNTDNEETPVDRSADLKIIKDDAGITAIAGQAFNYTFTVTNLGTSDSSGWTITDTLPVGLSYTGLTGANALGAGIDVTYNAATRALTITTNNDLAVNGSVPLTINVTAAANLSGDAVLSNDATVLGQDPDPVPGNNTDNEETPVDRSADLKIIKDDAGITAIAGQAFNYTFTVTNLGTSDSSGWTITDTLPVGLSYTGLTGANALGAGIDVTYNAATRALTITTNNDLAVNGSVPLTINVTAAANLSGDAVLSNDATVLGQDPDPVPGNNTDNEETPVDRSADLKIIKDDAGITAIAGQAFNYTFTVTNLGTSDSSGWTITDTLPVGLSYTGLTGANALGAGIDVTYNAATRALTITTNNDLAAGSSKALTINVTAAANLSGDAVLSNDATVLGQDPDPVPGNNTDNEETPVDRSADLKIIKDDAGITAIAGQAFNYTFTVTNLGTSDSSGWTITDTLPVGLSYTGLTGANALGAGIDVTYNAATRALTITTNNDLAAGSSKALTINVTAAANLSGDAVLSNDATVLGQDPDPVPGNNTDNEETPVDRSADLKIIKDDAGITAIAGQAFDYTFTVTNLGTSDSSGWTITDTLPTGLTFVFANNGDIKTVVGNDTDTDSTNGGNGVLTGSVLFSSDTDIVAGGNRTFDVKVYVAPDVVAGTTLNNKVVVTGQDPDPDTTNNTDIEATLVGRSADLTIDKTDYLTKVVPGQLVTYTIVVSNYGPDTATHALVEDLFPSNLTDVKWTSKAAKGATDNEARGTDNIEDYVTLPAGSSITYKVTGTVVGGPASHKVSDYHRTLTNTATVTAPSDFTDTNLENNTATDIDTIMSAPGVRNAYFWQNTKWQKFWDGIQGNEPSQKTRPNFPDSDLLLSPYTNSARPGKALDPVTRRYGVGLLIGDYNRNGKTDRGEDTLFYTRAQALQIVDSSMHPNNRDARYILGRDLVTSWLNYLAGNSIDTPNSNDQDARDYINEGIHWLQALTPDQNRDGKGDGYLQGLTGNETSNSRTPRILTTSSYWKSGISSASNLPNLYKSNTDVLYPIDAGITIHTHLDNYNNNIF</sequence>
<feature type="domain" description="DUF11" evidence="2">
    <location>
        <begin position="3680"/>
        <end position="3804"/>
    </location>
</feature>
<keyword evidence="4" id="KW-1185">Reference proteome</keyword>
<feature type="region of interest" description="Disordered" evidence="1">
    <location>
        <begin position="3787"/>
        <end position="3810"/>
    </location>
</feature>
<feature type="compositionally biased region" description="Polar residues" evidence="1">
    <location>
        <begin position="4527"/>
        <end position="4536"/>
    </location>
</feature>
<feature type="region of interest" description="Disordered" evidence="1">
    <location>
        <begin position="2984"/>
        <end position="3004"/>
    </location>
</feature>
<evidence type="ECO:0000256" key="1">
    <source>
        <dbReference type="SAM" id="MobiDB-lite"/>
    </source>
</evidence>
<feature type="domain" description="DUF11" evidence="2">
    <location>
        <begin position="2072"/>
        <end position="2196"/>
    </location>
</feature>
<feature type="region of interest" description="Disordered" evidence="1">
    <location>
        <begin position="1241"/>
        <end position="1264"/>
    </location>
</feature>
<feature type="domain" description="DUF11" evidence="2">
    <location>
        <begin position="1402"/>
        <end position="1526"/>
    </location>
</feature>
<feature type="region of interest" description="Disordered" evidence="1">
    <location>
        <begin position="1911"/>
        <end position="1934"/>
    </location>
</feature>
<dbReference type="InterPro" id="IPR047589">
    <property type="entry name" value="DUF11_rpt"/>
</dbReference>
<dbReference type="NCBIfam" id="TIGR01451">
    <property type="entry name" value="B_ant_repeat"/>
    <property type="match status" value="29"/>
</dbReference>
<feature type="domain" description="DUF11" evidence="2">
    <location>
        <begin position="2474"/>
        <end position="2598"/>
    </location>
</feature>
<dbReference type="Pfam" id="PF01345">
    <property type="entry name" value="DUF11"/>
    <property type="match status" value="29"/>
</dbReference>
<protein>
    <submittedName>
        <fullName evidence="3">DUF11 domain-containing protein</fullName>
    </submittedName>
</protein>
<dbReference type="Gene3D" id="2.60.40.740">
    <property type="match status" value="27"/>
</dbReference>
<feature type="region of interest" description="Disordered" evidence="1">
    <location>
        <begin position="3519"/>
        <end position="3542"/>
    </location>
</feature>
<dbReference type="SUPFAM" id="SSF117074">
    <property type="entry name" value="Hypothetical protein PA1324"/>
    <property type="match status" value="1"/>
</dbReference>
<feature type="domain" description="DUF11" evidence="2">
    <location>
        <begin position="3814"/>
        <end position="3938"/>
    </location>
</feature>
<feature type="domain" description="DUF11" evidence="2">
    <location>
        <begin position="2340"/>
        <end position="2464"/>
    </location>
</feature>
<feature type="domain" description="DUF11" evidence="2">
    <location>
        <begin position="732"/>
        <end position="856"/>
    </location>
</feature>
<organism evidence="3 4">
    <name type="scientific">Dolichospermum heterosporum TAC447</name>
    <dbReference type="NCBI Taxonomy" id="747523"/>
    <lineage>
        <taxon>Bacteria</taxon>
        <taxon>Bacillati</taxon>
        <taxon>Cyanobacteriota</taxon>
        <taxon>Cyanophyceae</taxon>
        <taxon>Nostocales</taxon>
        <taxon>Aphanizomenonaceae</taxon>
        <taxon>Dolichospermum</taxon>
        <taxon>Dolichospermum heterosporum</taxon>
    </lineage>
</organism>
<feature type="region of interest" description="Disordered" evidence="1">
    <location>
        <begin position="1509"/>
        <end position="1532"/>
    </location>
</feature>
<feature type="domain" description="DUF11" evidence="2">
    <location>
        <begin position="598"/>
        <end position="722"/>
    </location>
</feature>
<feature type="domain" description="DUF11" evidence="2">
    <location>
        <begin position="3010"/>
        <end position="3134"/>
    </location>
</feature>
<feature type="domain" description="DUF11" evidence="2">
    <location>
        <begin position="464"/>
        <end position="588"/>
    </location>
</feature>
<feature type="region of interest" description="Disordered" evidence="1">
    <location>
        <begin position="4515"/>
        <end position="4536"/>
    </location>
</feature>
<dbReference type="PANTHER" id="PTHR34819:SF3">
    <property type="entry name" value="CELL SURFACE PROTEIN"/>
    <property type="match status" value="1"/>
</dbReference>
<reference evidence="3" key="1">
    <citation type="submission" date="2022-06" db="EMBL/GenBank/DDBJ databases">
        <title>Nostosin G and Spiroidesin B from the Cyanobacterium Dolichospermum sp. NIES-1697.</title>
        <authorList>
            <person name="Phan C.-S."/>
            <person name="Mehjabin J.J."/>
            <person name="Anas A.R.J."/>
            <person name="Hayasaka M."/>
            <person name="Onoki R."/>
            <person name="Wang J."/>
            <person name="Umezawa T."/>
            <person name="Washio K."/>
            <person name="Morikawa M."/>
            <person name="Okino T."/>
        </authorList>
    </citation>
    <scope>NUCLEOTIDE SEQUENCE</scope>
    <source>
        <strain evidence="3">NIES-1697</strain>
    </source>
</reference>
<feature type="domain" description="DUF11" evidence="2">
    <location>
        <begin position="1938"/>
        <end position="2062"/>
    </location>
</feature>
<proteinExistence type="predicted"/>
<feature type="domain" description="DUF11" evidence="2">
    <location>
        <begin position="3278"/>
        <end position="3402"/>
    </location>
</feature>
<feature type="domain" description="DUF11" evidence="2">
    <location>
        <begin position="3546"/>
        <end position="3670"/>
    </location>
</feature>
<dbReference type="InterPro" id="IPR001434">
    <property type="entry name" value="OmcB-like_DUF11"/>
</dbReference>
<feature type="domain" description="DUF11" evidence="2">
    <location>
        <begin position="3948"/>
        <end position="4072"/>
    </location>
</feature>
<evidence type="ECO:0000313" key="3">
    <source>
        <dbReference type="EMBL" id="UUO16519.1"/>
    </source>
</evidence>
<feature type="region of interest" description="Disordered" evidence="1">
    <location>
        <begin position="1108"/>
        <end position="1130"/>
    </location>
</feature>
<feature type="region of interest" description="Disordered" evidence="1">
    <location>
        <begin position="3385"/>
        <end position="3408"/>
    </location>
</feature>
<feature type="domain" description="DUF11" evidence="2">
    <location>
        <begin position="1536"/>
        <end position="1660"/>
    </location>
</feature>
<feature type="domain" description="DUF11" evidence="2">
    <location>
        <begin position="1268"/>
        <end position="1392"/>
    </location>
</feature>
<evidence type="ECO:0000313" key="4">
    <source>
        <dbReference type="Proteomes" id="UP001057561"/>
    </source>
</evidence>
<name>A0ABY5LZV0_9CYAN</name>
<feature type="region of interest" description="Disordered" evidence="1">
    <location>
        <begin position="3117"/>
        <end position="3140"/>
    </location>
</feature>
<feature type="region of interest" description="Disordered" evidence="1">
    <location>
        <begin position="571"/>
        <end position="594"/>
    </location>
</feature>
<feature type="domain" description="DUF11" evidence="2">
    <location>
        <begin position="4082"/>
        <end position="4213"/>
    </location>
</feature>
<dbReference type="EMBL" id="CP099464">
    <property type="protein sequence ID" value="UUO16519.1"/>
    <property type="molecule type" value="Genomic_DNA"/>
</dbReference>
<feature type="domain" description="DUF11" evidence="2">
    <location>
        <begin position="2206"/>
        <end position="2330"/>
    </location>
</feature>
<feature type="region of interest" description="Disordered" evidence="1">
    <location>
        <begin position="974"/>
        <end position="996"/>
    </location>
</feature>
<feature type="region of interest" description="Disordered" evidence="1">
    <location>
        <begin position="2582"/>
        <end position="2604"/>
    </location>
</feature>
<dbReference type="RefSeq" id="WP_257121662.1">
    <property type="nucleotide sequence ID" value="NZ_CP099464.1"/>
</dbReference>
<feature type="domain" description="DUF11" evidence="2">
    <location>
        <begin position="3412"/>
        <end position="3536"/>
    </location>
</feature>